<keyword evidence="2" id="KW-1185">Reference proteome</keyword>
<evidence type="ECO:0000313" key="1">
    <source>
        <dbReference type="EMBL" id="AMY09501.1"/>
    </source>
</evidence>
<reference evidence="1 2" key="1">
    <citation type="journal article" date="2016" name="Genome Announc.">
        <title>First Complete Genome Sequence of a Subdivision 6 Acidobacterium Strain.</title>
        <authorList>
            <person name="Huang S."/>
            <person name="Vieira S."/>
            <person name="Bunk B."/>
            <person name="Riedel T."/>
            <person name="Sproer C."/>
            <person name="Overmann J."/>
        </authorList>
    </citation>
    <scope>NUCLEOTIDE SEQUENCE [LARGE SCALE GENOMIC DNA]</scope>
    <source>
        <strain evidence="2">DSM 100886 HEG_-6_39</strain>
    </source>
</reference>
<protein>
    <recommendedName>
        <fullName evidence="3">Peptidase family M28</fullName>
    </recommendedName>
</protein>
<reference evidence="2" key="2">
    <citation type="submission" date="2016-04" db="EMBL/GenBank/DDBJ databases">
        <title>First Complete Genome Sequence of a Subdivision 6 Acidobacterium.</title>
        <authorList>
            <person name="Huang S."/>
            <person name="Vieira S."/>
            <person name="Bunk B."/>
            <person name="Riedel T."/>
            <person name="Sproeer C."/>
            <person name="Overmann J."/>
        </authorList>
    </citation>
    <scope>NUCLEOTIDE SEQUENCE [LARGE SCALE GENOMIC DNA]</scope>
    <source>
        <strain evidence="2">DSM 100886 HEG_-6_39</strain>
    </source>
</reference>
<accession>A0A143PLY4</accession>
<organism evidence="1 2">
    <name type="scientific">Luteitalea pratensis</name>
    <dbReference type="NCBI Taxonomy" id="1855912"/>
    <lineage>
        <taxon>Bacteria</taxon>
        <taxon>Pseudomonadati</taxon>
        <taxon>Acidobacteriota</taxon>
        <taxon>Vicinamibacteria</taxon>
        <taxon>Vicinamibacterales</taxon>
        <taxon>Vicinamibacteraceae</taxon>
        <taxon>Luteitalea</taxon>
    </lineage>
</organism>
<sequence length="481" mass="52512">MKSRVHPTYKTQDRVGHWRLYERALVSRGDVTHVAGFTNIDIRRKEAILILTRRRLLTLAGGIPTSQGLSAFVPTASARQTVSPVPQDDPSTLRRIARVIQEYDDQGDHRTGTDTDYRSAQWLAKHAALAGHRATLESFRLMRVDPGPSYVQAGERRVDGLPMFDGAFTSERGVVGRLGVAGGATEIGLFVANLMAIAAEAAPIEELRRSNRHKALIVVTRAARPGLCPINARYFSQPFGPPVLQVGSEEEEWLTQAASRQQEITLVVQATRTAAEASNVVAQVKGTEADLPPLVVFTPRSSWWNSAAERGGGLACWLEAMRAVRVGGQTRSVLFLATSGHELGHLGLEQFLARRARIGKQAFAWMLFGANIGAAHGAQRMSRLQASDDELERLADEAMTRAGTKVDGKLPRGAVPNGEVRNIHERGGRYLSLGGTNPYFHNPGDRWPLTVDIKAVERYSKAFADLITVLAQRKQPSAGAV</sequence>
<name>A0A143PLY4_LUTPR</name>
<dbReference type="SUPFAM" id="SSF53187">
    <property type="entry name" value="Zn-dependent exopeptidases"/>
    <property type="match status" value="1"/>
</dbReference>
<proteinExistence type="predicted"/>
<evidence type="ECO:0000313" key="2">
    <source>
        <dbReference type="Proteomes" id="UP000076079"/>
    </source>
</evidence>
<dbReference type="Gene3D" id="3.50.30.30">
    <property type="match status" value="1"/>
</dbReference>
<evidence type="ECO:0008006" key="3">
    <source>
        <dbReference type="Google" id="ProtNLM"/>
    </source>
</evidence>
<dbReference type="Gene3D" id="3.40.630.10">
    <property type="entry name" value="Zn peptidases"/>
    <property type="match status" value="1"/>
</dbReference>
<dbReference type="EMBL" id="CP015136">
    <property type="protein sequence ID" value="AMY09501.1"/>
    <property type="molecule type" value="Genomic_DNA"/>
</dbReference>
<dbReference type="Proteomes" id="UP000076079">
    <property type="component" value="Chromosome"/>
</dbReference>
<gene>
    <name evidence="1" type="ORF">LuPra_02718</name>
</gene>
<dbReference type="KEGG" id="abac:LuPra_02718"/>
<dbReference type="AlphaFoldDB" id="A0A143PLY4"/>